<accession>A0ABQ0GND8</accession>
<evidence type="ECO:0000313" key="3">
    <source>
        <dbReference type="EMBL" id="GAB1319282.1"/>
    </source>
</evidence>
<name>A0ABQ0GND8_9PEZI</name>
<evidence type="ECO:0000256" key="1">
    <source>
        <dbReference type="SAM" id="MobiDB-lite"/>
    </source>
</evidence>
<dbReference type="EMBL" id="BAAFSV010000005">
    <property type="protein sequence ID" value="GAB1319282.1"/>
    <property type="molecule type" value="Genomic_DNA"/>
</dbReference>
<evidence type="ECO:0000256" key="2">
    <source>
        <dbReference type="SAM" id="Phobius"/>
    </source>
</evidence>
<keyword evidence="2" id="KW-1133">Transmembrane helix</keyword>
<dbReference type="GeneID" id="98180234"/>
<gene>
    <name evidence="3" type="ORF">MFIFM68171_09492</name>
</gene>
<dbReference type="RefSeq" id="XP_070921012.1">
    <property type="nucleotide sequence ID" value="XM_071064911.1"/>
</dbReference>
<protein>
    <submittedName>
        <fullName evidence="3">Uncharacterized protein</fullName>
    </submittedName>
</protein>
<feature type="region of interest" description="Disordered" evidence="1">
    <location>
        <begin position="50"/>
        <end position="74"/>
    </location>
</feature>
<keyword evidence="2" id="KW-0472">Membrane</keyword>
<keyword evidence="4" id="KW-1185">Reference proteome</keyword>
<sequence>MDTPTEADPRLENAFQAASSKRDEITTLIASLQALERELSALASSPAFTTTSTTTSTVTGHSSTRYHQSSPHHAGGGIPSSASLLAAFFSRKRHAFVLVVALALALLASPRKYRAILRHWLVTVALDPFAGSLAPPPPVPHAFRPPPRARGVSAWGATLAALREEPTAAYRAAAGFGLAYLAVFALGGLVPWAVVEAAAAWLWLGLRVYWFGVVCCTAAKVAVWLARVAFPGSVAVGREVGIQLAKQWWAFLVRYRKPIFWATAAWIVASLVRATPMDWIAEGMSRWMLLQTAEAAYIAGDILRDMAWWLAQNYF</sequence>
<comment type="caution">
    <text evidence="3">The sequence shown here is derived from an EMBL/GenBank/DDBJ whole genome shotgun (WGS) entry which is preliminary data.</text>
</comment>
<keyword evidence="2" id="KW-0812">Transmembrane</keyword>
<reference evidence="3 4" key="1">
    <citation type="submission" date="2024-09" db="EMBL/GenBank/DDBJ databases">
        <title>Itraconazole resistance in Madurella fahalii resulting from another homologue of gene encoding cytochrome P450 14-alpha sterol demethylase (CYP51).</title>
        <authorList>
            <person name="Yoshioka I."/>
            <person name="Fahal A.H."/>
            <person name="Kaneko S."/>
            <person name="Yaguchi T."/>
        </authorList>
    </citation>
    <scope>NUCLEOTIDE SEQUENCE [LARGE SCALE GENOMIC DNA]</scope>
    <source>
        <strain evidence="3 4">IFM 68171</strain>
    </source>
</reference>
<proteinExistence type="predicted"/>
<dbReference type="Proteomes" id="UP001628179">
    <property type="component" value="Unassembled WGS sequence"/>
</dbReference>
<feature type="transmembrane region" description="Helical" evidence="2">
    <location>
        <begin position="93"/>
        <end position="109"/>
    </location>
</feature>
<evidence type="ECO:0000313" key="4">
    <source>
        <dbReference type="Proteomes" id="UP001628179"/>
    </source>
</evidence>
<feature type="transmembrane region" description="Helical" evidence="2">
    <location>
        <begin position="209"/>
        <end position="230"/>
    </location>
</feature>
<feature type="compositionally biased region" description="Low complexity" evidence="1">
    <location>
        <begin position="50"/>
        <end position="63"/>
    </location>
</feature>
<feature type="transmembrane region" description="Helical" evidence="2">
    <location>
        <begin position="178"/>
        <end position="203"/>
    </location>
</feature>
<organism evidence="3 4">
    <name type="scientific">Madurella fahalii</name>
    <dbReference type="NCBI Taxonomy" id="1157608"/>
    <lineage>
        <taxon>Eukaryota</taxon>
        <taxon>Fungi</taxon>
        <taxon>Dikarya</taxon>
        <taxon>Ascomycota</taxon>
        <taxon>Pezizomycotina</taxon>
        <taxon>Sordariomycetes</taxon>
        <taxon>Sordariomycetidae</taxon>
        <taxon>Sordariales</taxon>
        <taxon>Sordariales incertae sedis</taxon>
        <taxon>Madurella</taxon>
    </lineage>
</organism>